<dbReference type="PROSITE" id="PS52016">
    <property type="entry name" value="TONB_DEPENDENT_REC_3"/>
    <property type="match status" value="1"/>
</dbReference>
<keyword evidence="4" id="KW-0410">Iron transport</keyword>
<dbReference type="AlphaFoldDB" id="A0A399RR44"/>
<keyword evidence="7" id="KW-0406">Ion transport</keyword>
<protein>
    <submittedName>
        <fullName evidence="16">TonB-dependent receptor</fullName>
    </submittedName>
</protein>
<dbReference type="EMBL" id="QWFX01000005">
    <property type="protein sequence ID" value="RIJ32734.1"/>
    <property type="molecule type" value="Genomic_DNA"/>
</dbReference>
<gene>
    <name evidence="16" type="ORF">D1223_02475</name>
</gene>
<accession>A0A399RR44</accession>
<keyword evidence="5 11" id="KW-0812">Transmembrane</keyword>
<evidence type="ECO:0000256" key="5">
    <source>
        <dbReference type="ARBA" id="ARBA00022692"/>
    </source>
</evidence>
<keyword evidence="16" id="KW-0675">Receptor</keyword>
<evidence type="ECO:0000313" key="17">
    <source>
        <dbReference type="Proteomes" id="UP000266385"/>
    </source>
</evidence>
<keyword evidence="3 11" id="KW-1134">Transmembrane beta strand</keyword>
<evidence type="ECO:0000256" key="1">
    <source>
        <dbReference type="ARBA" id="ARBA00004571"/>
    </source>
</evidence>
<evidence type="ECO:0000256" key="10">
    <source>
        <dbReference type="ARBA" id="ARBA00023237"/>
    </source>
</evidence>
<dbReference type="Pfam" id="PF07715">
    <property type="entry name" value="Plug"/>
    <property type="match status" value="1"/>
</dbReference>
<keyword evidence="17" id="KW-1185">Reference proteome</keyword>
<name>A0A399RR44_9PROT</name>
<evidence type="ECO:0000256" key="13">
    <source>
        <dbReference type="SAM" id="MobiDB-lite"/>
    </source>
</evidence>
<evidence type="ECO:0000256" key="8">
    <source>
        <dbReference type="ARBA" id="ARBA00023077"/>
    </source>
</evidence>
<keyword evidence="2 11" id="KW-0813">Transport</keyword>
<comment type="subcellular location">
    <subcellularLocation>
        <location evidence="1 11">Cell outer membrane</location>
        <topology evidence="1 11">Multi-pass membrane protein</topology>
    </subcellularLocation>
</comment>
<evidence type="ECO:0000259" key="15">
    <source>
        <dbReference type="Pfam" id="PF07715"/>
    </source>
</evidence>
<evidence type="ECO:0000256" key="4">
    <source>
        <dbReference type="ARBA" id="ARBA00022496"/>
    </source>
</evidence>
<comment type="similarity">
    <text evidence="11 12">Belongs to the TonB-dependent receptor family.</text>
</comment>
<comment type="caution">
    <text evidence="16">The sequence shown here is derived from an EMBL/GenBank/DDBJ whole genome shotgun (WGS) entry which is preliminary data.</text>
</comment>
<keyword evidence="8 12" id="KW-0798">TonB box</keyword>
<dbReference type="PANTHER" id="PTHR32552">
    <property type="entry name" value="FERRICHROME IRON RECEPTOR-RELATED"/>
    <property type="match status" value="1"/>
</dbReference>
<dbReference type="SUPFAM" id="SSF56935">
    <property type="entry name" value="Porins"/>
    <property type="match status" value="1"/>
</dbReference>
<evidence type="ECO:0000256" key="6">
    <source>
        <dbReference type="ARBA" id="ARBA00023004"/>
    </source>
</evidence>
<organism evidence="16 17">
    <name type="scientific">Henriciella mobilis</name>
    <dbReference type="NCBI Taxonomy" id="2305467"/>
    <lineage>
        <taxon>Bacteria</taxon>
        <taxon>Pseudomonadati</taxon>
        <taxon>Pseudomonadota</taxon>
        <taxon>Alphaproteobacteria</taxon>
        <taxon>Hyphomonadales</taxon>
        <taxon>Hyphomonadaceae</taxon>
        <taxon>Henriciella</taxon>
    </lineage>
</organism>
<sequence length="790" mass="86157">MAVLGGQALAQSASEEANLDGAVAENEAAASETESRNSDVARMSEVIVTAQKRSERLQDVPMSITAATDEELKARGITTTDDLVKLVPGFSFQKSNYGLPIYYIRGVGFNETTLGVSPAVTIYTDQIPLPYAPMTRGAILDLERMEVLKGPQGTLFGQNSTGGAINYIAAKPTSSFESGFDVTVGRFSQVDVEGFISGPLTDTLSARVAVRTENQGDWQEGYTNGDTIGEESFINGRLILDWAPSDGVDLSFMASAWRDTSDTQQPQRMFFDAGQPAPRGRPLTFPTDVFPEAPLDARAAAWDLDGDFARDDRFQQFALTGEFDMGSGLTLASLSSYSHYETDLPQDLDGTTYPATVTTDTGTIKSFSQELRLSGSYGERVRWMIGGNYQDDSVDERFIFDPSLTTGTHLRVGPTDFTFDRYYIDNVQDVVTKAVFGSLDFDLSDSVTLQGAVRYTGQERDFEGCTRDFGDGELVAGYSALASALAGEMITIPPGACGTLDANNRPLDLATSSLDEDNLSWRVSLNWKPSNDTLLYANVTKGYKAGSFPTLPSLNVLQLQGIEQESVLGYEAGVKSSFADRRVSLDGAVFYYDYKDKQLLGYLAVPPFGTLPSLVSIPDSRIQGAEVNLALFPVEGLRVNINGAYIDTEVQSDPTNPTGPFGTPGTFVGQDFPFTPEWQGVIDARYEFPITPELNMFFGGALTSRSETNTTLLSGDVTAVDRESSMQIDGYTLLDLRAGVETQSGDIRFEIWGRNVTDEFYANNVTRVSDYVFRFTGMPVTYGATLRYRF</sequence>
<evidence type="ECO:0000256" key="7">
    <source>
        <dbReference type="ARBA" id="ARBA00023065"/>
    </source>
</evidence>
<dbReference type="PANTHER" id="PTHR32552:SF81">
    <property type="entry name" value="TONB-DEPENDENT OUTER MEMBRANE RECEPTOR"/>
    <property type="match status" value="1"/>
</dbReference>
<evidence type="ECO:0000256" key="3">
    <source>
        <dbReference type="ARBA" id="ARBA00022452"/>
    </source>
</evidence>
<dbReference type="Proteomes" id="UP000266385">
    <property type="component" value="Unassembled WGS sequence"/>
</dbReference>
<keyword evidence="10 11" id="KW-0998">Cell outer membrane</keyword>
<evidence type="ECO:0000259" key="14">
    <source>
        <dbReference type="Pfam" id="PF00593"/>
    </source>
</evidence>
<evidence type="ECO:0000256" key="9">
    <source>
        <dbReference type="ARBA" id="ARBA00023136"/>
    </source>
</evidence>
<feature type="domain" description="TonB-dependent receptor plug" evidence="15">
    <location>
        <begin position="57"/>
        <end position="164"/>
    </location>
</feature>
<feature type="domain" description="TonB-dependent receptor-like beta-barrel" evidence="14">
    <location>
        <begin position="277"/>
        <end position="755"/>
    </location>
</feature>
<reference evidence="16 17" key="1">
    <citation type="submission" date="2018-08" db="EMBL/GenBank/DDBJ databases">
        <title>Henriciella mobilis sp. nov., isolated from seawater.</title>
        <authorList>
            <person name="Cheng H."/>
            <person name="Wu Y.-H."/>
            <person name="Xu X.-W."/>
            <person name="Guo L.-L."/>
        </authorList>
    </citation>
    <scope>NUCLEOTIDE SEQUENCE [LARGE SCALE GENOMIC DNA]</scope>
    <source>
        <strain evidence="16 17">JN25</strain>
    </source>
</reference>
<evidence type="ECO:0000256" key="11">
    <source>
        <dbReference type="PROSITE-ProRule" id="PRU01360"/>
    </source>
</evidence>
<dbReference type="GO" id="GO:0009279">
    <property type="term" value="C:cell outer membrane"/>
    <property type="evidence" value="ECO:0007669"/>
    <property type="project" value="UniProtKB-SubCell"/>
</dbReference>
<dbReference type="InterPro" id="IPR036942">
    <property type="entry name" value="Beta-barrel_TonB_sf"/>
</dbReference>
<dbReference type="RefSeq" id="WP_119374815.1">
    <property type="nucleotide sequence ID" value="NZ_QWFX01000005.1"/>
</dbReference>
<keyword evidence="6" id="KW-0408">Iron</keyword>
<dbReference type="Gene3D" id="2.40.170.20">
    <property type="entry name" value="TonB-dependent receptor, beta-barrel domain"/>
    <property type="match status" value="1"/>
</dbReference>
<evidence type="ECO:0000256" key="2">
    <source>
        <dbReference type="ARBA" id="ARBA00022448"/>
    </source>
</evidence>
<feature type="compositionally biased region" description="Low complexity" evidence="13">
    <location>
        <begin position="22"/>
        <end position="32"/>
    </location>
</feature>
<feature type="region of interest" description="Disordered" evidence="13">
    <location>
        <begin position="15"/>
        <end position="42"/>
    </location>
</feature>
<dbReference type="InterPro" id="IPR012910">
    <property type="entry name" value="Plug_dom"/>
</dbReference>
<dbReference type="InterPro" id="IPR000531">
    <property type="entry name" value="Beta-barrel_TonB"/>
</dbReference>
<dbReference type="OrthoDB" id="7455607at2"/>
<proteinExistence type="inferred from homology"/>
<dbReference type="Pfam" id="PF00593">
    <property type="entry name" value="TonB_dep_Rec_b-barrel"/>
    <property type="match status" value="1"/>
</dbReference>
<keyword evidence="9 11" id="KW-0472">Membrane</keyword>
<dbReference type="GO" id="GO:0006826">
    <property type="term" value="P:iron ion transport"/>
    <property type="evidence" value="ECO:0007669"/>
    <property type="project" value="UniProtKB-KW"/>
</dbReference>
<dbReference type="InterPro" id="IPR039426">
    <property type="entry name" value="TonB-dep_rcpt-like"/>
</dbReference>
<evidence type="ECO:0000313" key="16">
    <source>
        <dbReference type="EMBL" id="RIJ32734.1"/>
    </source>
</evidence>
<evidence type="ECO:0000256" key="12">
    <source>
        <dbReference type="RuleBase" id="RU003357"/>
    </source>
</evidence>